<keyword evidence="2" id="KW-1185">Reference proteome</keyword>
<gene>
    <name evidence="1" type="ORF">Vbra_308</name>
</gene>
<accession>A0A0G4GJ68</accession>
<evidence type="ECO:0000313" key="2">
    <source>
        <dbReference type="Proteomes" id="UP000041254"/>
    </source>
</evidence>
<dbReference type="AlphaFoldDB" id="A0A0G4GJ68"/>
<dbReference type="EMBL" id="CDMY01000686">
    <property type="protein sequence ID" value="CEM29877.1"/>
    <property type="molecule type" value="Genomic_DNA"/>
</dbReference>
<dbReference type="Proteomes" id="UP000041254">
    <property type="component" value="Unassembled WGS sequence"/>
</dbReference>
<organism evidence="1 2">
    <name type="scientific">Vitrella brassicaformis (strain CCMP3155)</name>
    <dbReference type="NCBI Taxonomy" id="1169540"/>
    <lineage>
        <taxon>Eukaryota</taxon>
        <taxon>Sar</taxon>
        <taxon>Alveolata</taxon>
        <taxon>Colpodellida</taxon>
        <taxon>Vitrellaceae</taxon>
        <taxon>Vitrella</taxon>
    </lineage>
</organism>
<proteinExistence type="predicted"/>
<sequence>MCSRKKQGWLMSCVDGLAGRELDFLAFQIPQLIKSSAKVPRMIRIPYYFETLTSKSDTSKKYKVGYTDGEAKLYYDFSTVGDLKQWLCTGQAKGSTTFLPEGGPLGSLVLKHYRPTPQDQAQLPEDILRCQERLRIMAPTSIKETDEQEASQKGTEVAKEGYFDVGVSRLDDWQRFSDLFPEPTMTTGDVVFRPQLIIWQSCVDTKLTPFDTSPCSPTSAFSWQPSTLAPKGTPDIWTLMKCQAIRPVEYLVHAKEDKETMERCEKTWYWCNNVASSPLHASCQQHEVYECHATCVGEGGACQLELRQSTKRRRPNPEKDTLPTDDEWCWPRGWKRELRIAKHYAKQAAHKIIDFAHILIPFGIGHTIGMPENIYRFGKFVM</sequence>
<dbReference type="InParanoid" id="A0A0G4GJ68"/>
<dbReference type="VEuPathDB" id="CryptoDB:Vbra_308"/>
<reference evidence="1 2" key="1">
    <citation type="submission" date="2014-11" db="EMBL/GenBank/DDBJ databases">
        <authorList>
            <person name="Zhu J."/>
            <person name="Qi W."/>
            <person name="Song R."/>
        </authorList>
    </citation>
    <scope>NUCLEOTIDE SEQUENCE [LARGE SCALE GENOMIC DNA]</scope>
</reference>
<protein>
    <submittedName>
        <fullName evidence="1">Uncharacterized protein</fullName>
    </submittedName>
</protein>
<evidence type="ECO:0000313" key="1">
    <source>
        <dbReference type="EMBL" id="CEM29877.1"/>
    </source>
</evidence>
<name>A0A0G4GJ68_VITBC</name>